<dbReference type="Proteomes" id="UP000063236">
    <property type="component" value="Unassembled WGS sequence"/>
</dbReference>
<accession>A0AAW3PCC1</accession>
<comment type="caution">
    <text evidence="3">The sequence shown here is derived from an EMBL/GenBank/DDBJ whole genome shotgun (WGS) entry which is preliminary data.</text>
</comment>
<keyword evidence="2" id="KW-0472">Membrane</keyword>
<evidence type="ECO:0000256" key="2">
    <source>
        <dbReference type="SAM" id="Phobius"/>
    </source>
</evidence>
<evidence type="ECO:0000313" key="3">
    <source>
        <dbReference type="EMBL" id="KWF49332.1"/>
    </source>
</evidence>
<feature type="transmembrane region" description="Helical" evidence="2">
    <location>
        <begin position="63"/>
        <end position="87"/>
    </location>
</feature>
<sequence length="127" mass="13535">MPSLPDAETPASADVISTNPSPQVPDEYAKVLDASDPTPASLAKFDNPPFDSRRHHDEARSTIAFWLLGLLTGLLVAAALGFGGLFFTAGKPTFDELKSLVELILTPLLTLVSAATGFYFGSQKQEN</sequence>
<evidence type="ECO:0000313" key="4">
    <source>
        <dbReference type="Proteomes" id="UP000063236"/>
    </source>
</evidence>
<organism evidence="3 4">
    <name type="scientific">Burkholderia diffusa</name>
    <dbReference type="NCBI Taxonomy" id="488732"/>
    <lineage>
        <taxon>Bacteria</taxon>
        <taxon>Pseudomonadati</taxon>
        <taxon>Pseudomonadota</taxon>
        <taxon>Betaproteobacteria</taxon>
        <taxon>Burkholderiales</taxon>
        <taxon>Burkholderiaceae</taxon>
        <taxon>Burkholderia</taxon>
        <taxon>Burkholderia cepacia complex</taxon>
    </lineage>
</organism>
<protein>
    <submittedName>
        <fullName evidence="3">Uncharacterized protein</fullName>
    </submittedName>
</protein>
<reference evidence="3 4" key="1">
    <citation type="submission" date="2015-11" db="EMBL/GenBank/DDBJ databases">
        <title>Expanding the genomic diversity of Burkholderia species for the development of highly accurate diagnostics.</title>
        <authorList>
            <person name="Sahl J."/>
            <person name="Keim P."/>
            <person name="Wagner D."/>
        </authorList>
    </citation>
    <scope>NUCLEOTIDE SEQUENCE [LARGE SCALE GENOMIC DNA]</scope>
    <source>
        <strain evidence="3 4">MSMB378WGS</strain>
    </source>
</reference>
<keyword evidence="2" id="KW-0812">Transmembrane</keyword>
<feature type="region of interest" description="Disordered" evidence="1">
    <location>
        <begin position="1"/>
        <end position="23"/>
    </location>
</feature>
<name>A0AAW3PCC1_9BURK</name>
<gene>
    <name evidence="3" type="ORF">WL88_22185</name>
</gene>
<keyword evidence="2" id="KW-1133">Transmembrane helix</keyword>
<dbReference type="AlphaFoldDB" id="A0AAW3PCC1"/>
<dbReference type="EMBL" id="LPJV01000042">
    <property type="protein sequence ID" value="KWF49332.1"/>
    <property type="molecule type" value="Genomic_DNA"/>
</dbReference>
<proteinExistence type="predicted"/>
<feature type="transmembrane region" description="Helical" evidence="2">
    <location>
        <begin position="99"/>
        <end position="121"/>
    </location>
</feature>
<evidence type="ECO:0000256" key="1">
    <source>
        <dbReference type="SAM" id="MobiDB-lite"/>
    </source>
</evidence>